<name>A0ABZ2PHV2_9NOCA</name>
<dbReference type="SUPFAM" id="SSF46785">
    <property type="entry name" value="Winged helix' DNA-binding domain"/>
    <property type="match status" value="2"/>
</dbReference>
<dbReference type="RefSeq" id="WP_338889121.1">
    <property type="nucleotide sequence ID" value="NZ_CP147846.1"/>
</dbReference>
<reference evidence="2 3" key="1">
    <citation type="submission" date="2024-03" db="EMBL/GenBank/DDBJ databases">
        <title>Natural products discovery in diverse microorganisms through a two-stage MS feature dereplication strategy.</title>
        <authorList>
            <person name="Zhang R."/>
        </authorList>
    </citation>
    <scope>NUCLEOTIDE SEQUENCE [LARGE SCALE GENOMIC DNA]</scope>
    <source>
        <strain evidence="2 3">18930</strain>
    </source>
</reference>
<organism evidence="2 3">
    <name type="scientific">Rhodococcus sovatensis</name>
    <dbReference type="NCBI Taxonomy" id="1805840"/>
    <lineage>
        <taxon>Bacteria</taxon>
        <taxon>Bacillati</taxon>
        <taxon>Actinomycetota</taxon>
        <taxon>Actinomycetes</taxon>
        <taxon>Mycobacteriales</taxon>
        <taxon>Nocardiaceae</taxon>
        <taxon>Rhodococcus</taxon>
    </lineage>
</organism>
<dbReference type="Pfam" id="PF01047">
    <property type="entry name" value="MarR"/>
    <property type="match status" value="2"/>
</dbReference>
<evidence type="ECO:0000313" key="2">
    <source>
        <dbReference type="EMBL" id="WXG68731.1"/>
    </source>
</evidence>
<dbReference type="InterPro" id="IPR036390">
    <property type="entry name" value="WH_DNA-bd_sf"/>
</dbReference>
<evidence type="ECO:0000259" key="1">
    <source>
        <dbReference type="PROSITE" id="PS50995"/>
    </source>
</evidence>
<dbReference type="Gene3D" id="1.10.10.10">
    <property type="entry name" value="Winged helix-like DNA-binding domain superfamily/Winged helix DNA-binding domain"/>
    <property type="match status" value="2"/>
</dbReference>
<dbReference type="Proteomes" id="UP001432000">
    <property type="component" value="Chromosome"/>
</dbReference>
<feature type="domain" description="HTH marR-type" evidence="1">
    <location>
        <begin position="1"/>
        <end position="148"/>
    </location>
</feature>
<dbReference type="InterPro" id="IPR000835">
    <property type="entry name" value="HTH_MarR-typ"/>
</dbReference>
<protein>
    <submittedName>
        <fullName evidence="2">MarR family transcriptional regulator</fullName>
    </submittedName>
</protein>
<dbReference type="PANTHER" id="PTHR33164">
    <property type="entry name" value="TRANSCRIPTIONAL REGULATOR, MARR FAMILY"/>
    <property type="match status" value="1"/>
</dbReference>
<gene>
    <name evidence="2" type="ORF">WDS16_26705</name>
</gene>
<accession>A0ABZ2PHV2</accession>
<dbReference type="SMART" id="SM00347">
    <property type="entry name" value="HTH_MARR"/>
    <property type="match status" value="2"/>
</dbReference>
<sequence length="330" mass="36764">MSDQISRPDLEVVRPILTFVDLIAFSGNSDATRRRFRAATGISLSRMGIDTIDALTDGAHSVGALATVLDVDLTQVSRQIAALRAAGLVQKTRSVDDRRSVDIALTEYGLDALRSWNASYQEQMRQPLDTWQVEEVETFEEFLTTTVERLEPFLVRQGSSEPLLRDRATRIAVRTSPTRTAVDRCLDAIVALVDLVGRAHFDSALRSAGVPLTELEYLVLNDIHALAPTTVGQVTERLDRAQSAVSRAVLTLETDHLIRRTPDRDRRVRSLTSTEKGAKTIEHIRSSRLTDLVAVYADVPTPTFSRYAELTDTYLRELLVDADTAARRYL</sequence>
<dbReference type="EMBL" id="CP147846">
    <property type="protein sequence ID" value="WXG68731.1"/>
    <property type="molecule type" value="Genomic_DNA"/>
</dbReference>
<dbReference type="InterPro" id="IPR036388">
    <property type="entry name" value="WH-like_DNA-bd_sf"/>
</dbReference>
<proteinExistence type="predicted"/>
<evidence type="ECO:0000313" key="3">
    <source>
        <dbReference type="Proteomes" id="UP001432000"/>
    </source>
</evidence>
<dbReference type="InterPro" id="IPR039422">
    <property type="entry name" value="MarR/SlyA-like"/>
</dbReference>
<dbReference type="PROSITE" id="PS50995">
    <property type="entry name" value="HTH_MARR_2"/>
    <property type="match status" value="1"/>
</dbReference>
<dbReference type="PANTHER" id="PTHR33164:SF43">
    <property type="entry name" value="HTH-TYPE TRANSCRIPTIONAL REPRESSOR YETL"/>
    <property type="match status" value="1"/>
</dbReference>
<keyword evidence="3" id="KW-1185">Reference proteome</keyword>